<gene>
    <name evidence="1" type="ORF">Tco_0657247</name>
</gene>
<dbReference type="EMBL" id="BQNB010009362">
    <property type="protein sequence ID" value="GJS62463.1"/>
    <property type="molecule type" value="Genomic_DNA"/>
</dbReference>
<reference evidence="1" key="2">
    <citation type="submission" date="2022-01" db="EMBL/GenBank/DDBJ databases">
        <authorList>
            <person name="Yamashiro T."/>
            <person name="Shiraishi A."/>
            <person name="Satake H."/>
            <person name="Nakayama K."/>
        </authorList>
    </citation>
    <scope>NUCLEOTIDE SEQUENCE</scope>
</reference>
<reference evidence="1" key="1">
    <citation type="journal article" date="2022" name="Int. J. Mol. Sci.">
        <title>Draft Genome of Tanacetum Coccineum: Genomic Comparison of Closely Related Tanacetum-Family Plants.</title>
        <authorList>
            <person name="Yamashiro T."/>
            <person name="Shiraishi A."/>
            <person name="Nakayama K."/>
            <person name="Satake H."/>
        </authorList>
    </citation>
    <scope>NUCLEOTIDE SEQUENCE</scope>
</reference>
<comment type="caution">
    <text evidence="1">The sequence shown here is derived from an EMBL/GenBank/DDBJ whole genome shotgun (WGS) entry which is preliminary data.</text>
</comment>
<dbReference type="Proteomes" id="UP001151760">
    <property type="component" value="Unassembled WGS sequence"/>
</dbReference>
<evidence type="ECO:0000313" key="2">
    <source>
        <dbReference type="Proteomes" id="UP001151760"/>
    </source>
</evidence>
<accession>A0ABQ4XBU5</accession>
<sequence>MQVMASQMVQAVDRWEQVGAQVEQGQQTATQRDKEIARLTYQVQDLQAAMQQRDTQIQQLQTMVSEMSSQESTLMQCILGMDRRLAELERRPPGP</sequence>
<evidence type="ECO:0000313" key="1">
    <source>
        <dbReference type="EMBL" id="GJS62463.1"/>
    </source>
</evidence>
<organism evidence="1 2">
    <name type="scientific">Tanacetum coccineum</name>
    <dbReference type="NCBI Taxonomy" id="301880"/>
    <lineage>
        <taxon>Eukaryota</taxon>
        <taxon>Viridiplantae</taxon>
        <taxon>Streptophyta</taxon>
        <taxon>Embryophyta</taxon>
        <taxon>Tracheophyta</taxon>
        <taxon>Spermatophyta</taxon>
        <taxon>Magnoliopsida</taxon>
        <taxon>eudicotyledons</taxon>
        <taxon>Gunneridae</taxon>
        <taxon>Pentapetalae</taxon>
        <taxon>asterids</taxon>
        <taxon>campanulids</taxon>
        <taxon>Asterales</taxon>
        <taxon>Asteraceae</taxon>
        <taxon>Asteroideae</taxon>
        <taxon>Anthemideae</taxon>
        <taxon>Anthemidinae</taxon>
        <taxon>Tanacetum</taxon>
    </lineage>
</organism>
<proteinExistence type="predicted"/>
<keyword evidence="2" id="KW-1185">Reference proteome</keyword>
<name>A0ABQ4XBU5_9ASTR</name>
<protein>
    <submittedName>
        <fullName evidence="1">Uncharacterized protein</fullName>
    </submittedName>
</protein>